<name>A0A9W8MA26_9AGAR</name>
<feature type="compositionally biased region" description="Low complexity" evidence="1">
    <location>
        <begin position="138"/>
        <end position="150"/>
    </location>
</feature>
<dbReference type="AlphaFoldDB" id="A0A9W8MA26"/>
<feature type="region of interest" description="Disordered" evidence="1">
    <location>
        <begin position="108"/>
        <end position="150"/>
    </location>
</feature>
<accession>A0A9W8MA26</accession>
<sequence>MTVAIYTKTEIDLNYLIFYIRIYFVLGSETKIHLGSFIVRNLISDVLNAAQIIILCPLSTSELTAALALFNQKYAEQTSELLQQLWIFASLDPPSIICSALLSVATLPSNQTSPDLKPAKCKRATSNPNQPKQAQHGNPNPTEPSSSPTG</sequence>
<evidence type="ECO:0000313" key="3">
    <source>
        <dbReference type="Proteomes" id="UP001140091"/>
    </source>
</evidence>
<evidence type="ECO:0000256" key="1">
    <source>
        <dbReference type="SAM" id="MobiDB-lite"/>
    </source>
</evidence>
<feature type="compositionally biased region" description="Polar residues" evidence="1">
    <location>
        <begin position="124"/>
        <end position="137"/>
    </location>
</feature>
<dbReference type="EMBL" id="JANBPK010001223">
    <property type="protein sequence ID" value="KAJ2924410.1"/>
    <property type="molecule type" value="Genomic_DNA"/>
</dbReference>
<dbReference type="Proteomes" id="UP001140091">
    <property type="component" value="Unassembled WGS sequence"/>
</dbReference>
<reference evidence="2" key="1">
    <citation type="submission" date="2022-06" db="EMBL/GenBank/DDBJ databases">
        <title>Genome Sequence of Candolleomyces eurysporus.</title>
        <authorList>
            <person name="Buettner E."/>
        </authorList>
    </citation>
    <scope>NUCLEOTIDE SEQUENCE</scope>
    <source>
        <strain evidence="2">VTCC 930004</strain>
    </source>
</reference>
<gene>
    <name evidence="2" type="ORF">H1R20_g12682</name>
</gene>
<feature type="non-terminal residue" evidence="2">
    <location>
        <position position="150"/>
    </location>
</feature>
<protein>
    <submittedName>
        <fullName evidence="2">Uncharacterized protein</fullName>
    </submittedName>
</protein>
<comment type="caution">
    <text evidence="2">The sequence shown here is derived from an EMBL/GenBank/DDBJ whole genome shotgun (WGS) entry which is preliminary data.</text>
</comment>
<evidence type="ECO:0000313" key="2">
    <source>
        <dbReference type="EMBL" id="KAJ2924410.1"/>
    </source>
</evidence>
<keyword evidence="3" id="KW-1185">Reference proteome</keyword>
<organism evidence="2 3">
    <name type="scientific">Candolleomyces eurysporus</name>
    <dbReference type="NCBI Taxonomy" id="2828524"/>
    <lineage>
        <taxon>Eukaryota</taxon>
        <taxon>Fungi</taxon>
        <taxon>Dikarya</taxon>
        <taxon>Basidiomycota</taxon>
        <taxon>Agaricomycotina</taxon>
        <taxon>Agaricomycetes</taxon>
        <taxon>Agaricomycetidae</taxon>
        <taxon>Agaricales</taxon>
        <taxon>Agaricineae</taxon>
        <taxon>Psathyrellaceae</taxon>
        <taxon>Candolleomyces</taxon>
    </lineage>
</organism>
<proteinExistence type="predicted"/>